<dbReference type="Pfam" id="PF01699">
    <property type="entry name" value="Na_Ca_ex"/>
    <property type="match status" value="2"/>
</dbReference>
<feature type="domain" description="Sodium/calcium exchanger membrane region" evidence="6">
    <location>
        <begin position="171"/>
        <end position="311"/>
    </location>
</feature>
<dbReference type="EMBL" id="JAHUZE010000003">
    <property type="protein sequence ID" value="MBV7379863.1"/>
    <property type="molecule type" value="Genomic_DNA"/>
</dbReference>
<dbReference type="NCBIfam" id="TIGR00367">
    <property type="entry name" value="calcium/sodium antiporter"/>
    <property type="match status" value="1"/>
</dbReference>
<comment type="subcellular location">
    <subcellularLocation>
        <location evidence="1">Membrane</location>
        <topology evidence="1">Multi-pass membrane protein</topology>
    </subcellularLocation>
</comment>
<feature type="transmembrane region" description="Helical" evidence="5">
    <location>
        <begin position="77"/>
        <end position="95"/>
    </location>
</feature>
<dbReference type="PANTHER" id="PTHR10846:SF8">
    <property type="entry name" value="INNER MEMBRANE PROTEIN YRBG"/>
    <property type="match status" value="1"/>
</dbReference>
<dbReference type="RefSeq" id="WP_218393053.1">
    <property type="nucleotide sequence ID" value="NZ_JAHUZE010000003.1"/>
</dbReference>
<dbReference type="InterPro" id="IPR004481">
    <property type="entry name" value="K/Na/Ca-exchanger"/>
</dbReference>
<evidence type="ECO:0000256" key="2">
    <source>
        <dbReference type="ARBA" id="ARBA00022692"/>
    </source>
</evidence>
<keyword evidence="3 5" id="KW-1133">Transmembrane helix</keyword>
<dbReference type="Proteomes" id="UP000756530">
    <property type="component" value="Unassembled WGS sequence"/>
</dbReference>
<name>A0ABS6T558_9RHOB</name>
<proteinExistence type="predicted"/>
<feature type="transmembrane region" description="Helical" evidence="5">
    <location>
        <begin position="171"/>
        <end position="190"/>
    </location>
</feature>
<protein>
    <submittedName>
        <fullName evidence="7">Calcium/sodium antiporter</fullName>
    </submittedName>
</protein>
<dbReference type="PANTHER" id="PTHR10846">
    <property type="entry name" value="SODIUM/POTASSIUM/CALCIUM EXCHANGER"/>
    <property type="match status" value="1"/>
</dbReference>
<evidence type="ECO:0000256" key="5">
    <source>
        <dbReference type="SAM" id="Phobius"/>
    </source>
</evidence>
<evidence type="ECO:0000256" key="4">
    <source>
        <dbReference type="ARBA" id="ARBA00023136"/>
    </source>
</evidence>
<organism evidence="7 8">
    <name type="scientific">Maritimibacter dapengensis</name>
    <dbReference type="NCBI Taxonomy" id="2836868"/>
    <lineage>
        <taxon>Bacteria</taxon>
        <taxon>Pseudomonadati</taxon>
        <taxon>Pseudomonadota</taxon>
        <taxon>Alphaproteobacteria</taxon>
        <taxon>Rhodobacterales</taxon>
        <taxon>Roseobacteraceae</taxon>
        <taxon>Maritimibacter</taxon>
    </lineage>
</organism>
<comment type="caution">
    <text evidence="7">The sequence shown here is derived from an EMBL/GenBank/DDBJ whole genome shotgun (WGS) entry which is preliminary data.</text>
</comment>
<keyword evidence="2 5" id="KW-0812">Transmembrane</keyword>
<keyword evidence="4 5" id="KW-0472">Membrane</keyword>
<keyword evidence="8" id="KW-1185">Reference proteome</keyword>
<evidence type="ECO:0000313" key="7">
    <source>
        <dbReference type="EMBL" id="MBV7379863.1"/>
    </source>
</evidence>
<evidence type="ECO:0000259" key="6">
    <source>
        <dbReference type="Pfam" id="PF01699"/>
    </source>
</evidence>
<evidence type="ECO:0000256" key="1">
    <source>
        <dbReference type="ARBA" id="ARBA00004141"/>
    </source>
</evidence>
<gene>
    <name evidence="7" type="ORF">KJP28_13095</name>
</gene>
<feature type="transmembrane region" description="Helical" evidence="5">
    <location>
        <begin position="270"/>
        <end position="288"/>
    </location>
</feature>
<feature type="transmembrane region" description="Helical" evidence="5">
    <location>
        <begin position="127"/>
        <end position="144"/>
    </location>
</feature>
<feature type="domain" description="Sodium/calcium exchanger membrane region" evidence="6">
    <location>
        <begin position="4"/>
        <end position="142"/>
    </location>
</feature>
<sequence>MHDVILIVLGLFGLILAGDLLVRGSVAIAWAAGLSPMVIGLTLVGFGTSAPELMTSLQAAAAGSPGIAIGNVIGSNIGNILLILGLAAAMGVILVDRAALRRDGTTLAVASLAVLAVFLTGEMTRGTGVVLFLALAAYLAYTLITERRRTAAAAVYTREAELPAPLSTPKALVFTVAGLVGTILSAKVLVSGGIGIAQAAGLSESLIGLTLIAVGTSMPELATSVVAMRRGQGDVALGNIIGSNIFNLLGILGITAMVQPLTVPSEIVRFDIWIMLAATAALVVFAVTGARITRIEGLVLLVGYAGYLAVLSRSV</sequence>
<feature type="transmembrane region" description="Helical" evidence="5">
    <location>
        <begin position="104"/>
        <end position="121"/>
    </location>
</feature>
<dbReference type="InterPro" id="IPR004837">
    <property type="entry name" value="NaCa_Exmemb"/>
</dbReference>
<feature type="transmembrane region" description="Helical" evidence="5">
    <location>
        <begin position="295"/>
        <end position="312"/>
    </location>
</feature>
<accession>A0ABS6T558</accession>
<evidence type="ECO:0000256" key="3">
    <source>
        <dbReference type="ARBA" id="ARBA00022989"/>
    </source>
</evidence>
<reference evidence="7 8" key="1">
    <citation type="submission" date="2021-05" db="EMBL/GenBank/DDBJ databases">
        <title>Culturable bacteria isolated from Daya Bay.</title>
        <authorList>
            <person name="Zheng W."/>
            <person name="Yu S."/>
            <person name="Huang Y."/>
        </authorList>
    </citation>
    <scope>NUCLEOTIDE SEQUENCE [LARGE SCALE GENOMIC DNA]</scope>
    <source>
        <strain evidence="7 8">DP4N28-5</strain>
    </source>
</reference>
<evidence type="ECO:0000313" key="8">
    <source>
        <dbReference type="Proteomes" id="UP000756530"/>
    </source>
</evidence>
<feature type="transmembrane region" description="Helical" evidence="5">
    <location>
        <begin position="235"/>
        <end position="258"/>
    </location>
</feature>
<feature type="transmembrane region" description="Helical" evidence="5">
    <location>
        <begin position="27"/>
        <end position="46"/>
    </location>
</feature>